<dbReference type="RefSeq" id="WP_010877659.1">
    <property type="nucleotide sequence ID" value="NC_000917.1"/>
</dbReference>
<dbReference type="PIR" id="C69268">
    <property type="entry name" value="C69268"/>
</dbReference>
<evidence type="ECO:0000256" key="3">
    <source>
        <dbReference type="ARBA" id="ARBA00022989"/>
    </source>
</evidence>
<reference evidence="7 8" key="1">
    <citation type="journal article" date="1997" name="Nature">
        <title>The complete genome sequence of the hyperthermophilic, sulphate-reducing archaeon Archaeoglobus fulgidus.</title>
        <authorList>
            <person name="Klenk H.P."/>
            <person name="Clayton R.A."/>
            <person name="Tomb J."/>
            <person name="White O."/>
            <person name="Nelson K.E."/>
            <person name="Ketchum K.A."/>
            <person name="Dodson R.J."/>
            <person name="Gwinn M."/>
            <person name="Hickey E.K."/>
            <person name="Peterson J.D."/>
            <person name="Richardson D.L."/>
            <person name="Kerlavage A.R."/>
            <person name="Graham D.E."/>
            <person name="Kyrpides N.C."/>
            <person name="Fleischmann R.D."/>
            <person name="Quackenbush J."/>
            <person name="Lee N.H."/>
            <person name="Sutton G.G."/>
            <person name="Gill S."/>
            <person name="Kirkness E.F."/>
            <person name="Dougherty B.A."/>
            <person name="McKenney K."/>
            <person name="Adams M.D."/>
            <person name="Loftus B."/>
            <person name="Peterson S."/>
            <person name="Reich C.I."/>
            <person name="McNeil L.K."/>
            <person name="Badger J.H."/>
            <person name="Glodek A."/>
            <person name="Zhou L."/>
            <person name="Overbeek R."/>
            <person name="Gocayne J.D."/>
            <person name="Weidman J.F."/>
            <person name="McDonald L."/>
            <person name="Utterback T."/>
            <person name="Cotton M.D."/>
            <person name="Spriggs T."/>
            <person name="Artiach P."/>
            <person name="Kaine B.P."/>
            <person name="Sykes S.M."/>
            <person name="Sadow P.W."/>
            <person name="D'Andrea K.P."/>
            <person name="Bowman C."/>
            <person name="Fujii C."/>
            <person name="Garland S.A."/>
            <person name="Mason T.M."/>
            <person name="Olsen G.J."/>
            <person name="Fraser C.M."/>
            <person name="Smith H.O."/>
            <person name="Woese C.R."/>
            <person name="Venter J.C."/>
        </authorList>
    </citation>
    <scope>NUCLEOTIDE SEQUENCE [LARGE SCALE GENOMIC DNA]</scope>
    <source>
        <strain evidence="8">ATCC 49558 / DSM 4304 / JCM 9628 / NBRC 100126 / VC-16</strain>
    </source>
</reference>
<evidence type="ECO:0000259" key="6">
    <source>
        <dbReference type="Pfam" id="PF04893"/>
    </source>
</evidence>
<keyword evidence="4 5" id="KW-0472">Membrane</keyword>
<dbReference type="InterPro" id="IPR006977">
    <property type="entry name" value="Yip1_dom"/>
</dbReference>
<proteinExistence type="predicted"/>
<feature type="transmembrane region" description="Helical" evidence="5">
    <location>
        <begin position="61"/>
        <end position="81"/>
    </location>
</feature>
<dbReference type="eggNOG" id="arCOG02054">
    <property type="taxonomic scope" value="Archaea"/>
</dbReference>
<sequence length="174" mass="19125">MLKLSQALPESLKSFFIAGAYIQLVSTFLGFFAAWLIIAAVMHGLSAFFDGRGELRRTFEFAGYGFMPSLLGSAVTIPVSLKYVEEATIPTIDLQELSANPEILVKSLVSHFPDSYVYSAIFLNLAVTAWSFLIWTFALKNARNVELKQAAVCAAIPTAIFGLHQVMALVRLLQ</sequence>
<dbReference type="EnsemblBacteria" id="AAB91080">
    <property type="protein sequence ID" value="AAB91080"/>
    <property type="gene ID" value="AF_0147"/>
</dbReference>
<dbReference type="PhylomeDB" id="O30090"/>
<dbReference type="KEGG" id="afu:AF_0147"/>
<dbReference type="Pfam" id="PF04893">
    <property type="entry name" value="Yip1"/>
    <property type="match status" value="1"/>
</dbReference>
<accession>O30090</accession>
<dbReference type="GO" id="GO:0016020">
    <property type="term" value="C:membrane"/>
    <property type="evidence" value="ECO:0007669"/>
    <property type="project" value="UniProtKB-SubCell"/>
</dbReference>
<evidence type="ECO:0000256" key="5">
    <source>
        <dbReference type="SAM" id="Phobius"/>
    </source>
</evidence>
<feature type="domain" description="Yip1" evidence="6">
    <location>
        <begin position="17"/>
        <end position="163"/>
    </location>
</feature>
<name>O30090_ARCFU</name>
<dbReference type="HOGENOM" id="CLU_111437_1_0_2"/>
<keyword evidence="3 5" id="KW-1133">Transmembrane helix</keyword>
<gene>
    <name evidence="7" type="ordered locus">AF_0147</name>
</gene>
<organism evidence="7 8">
    <name type="scientific">Archaeoglobus fulgidus (strain ATCC 49558 / DSM 4304 / JCM 9628 / NBRC 100126 / VC-16)</name>
    <dbReference type="NCBI Taxonomy" id="224325"/>
    <lineage>
        <taxon>Archaea</taxon>
        <taxon>Methanobacteriati</taxon>
        <taxon>Methanobacteriota</taxon>
        <taxon>Archaeoglobi</taxon>
        <taxon>Archaeoglobales</taxon>
        <taxon>Archaeoglobaceae</taxon>
        <taxon>Archaeoglobus</taxon>
    </lineage>
</organism>
<dbReference type="GeneID" id="1483358"/>
<dbReference type="TCDB" id="9.B.29.2.9">
    <property type="family name" value="the 4-5 tms putative chaperone (4-5pc) family"/>
</dbReference>
<dbReference type="EMBL" id="AE000782">
    <property type="protein sequence ID" value="AAB91080.1"/>
    <property type="molecule type" value="Genomic_DNA"/>
</dbReference>
<evidence type="ECO:0000256" key="1">
    <source>
        <dbReference type="ARBA" id="ARBA00004141"/>
    </source>
</evidence>
<keyword evidence="8" id="KW-1185">Reference proteome</keyword>
<dbReference type="AlphaFoldDB" id="O30090"/>
<evidence type="ECO:0000313" key="8">
    <source>
        <dbReference type="Proteomes" id="UP000002199"/>
    </source>
</evidence>
<feature type="transmembrane region" description="Helical" evidence="5">
    <location>
        <begin position="116"/>
        <end position="138"/>
    </location>
</feature>
<evidence type="ECO:0000256" key="4">
    <source>
        <dbReference type="ARBA" id="ARBA00023136"/>
    </source>
</evidence>
<keyword evidence="2 5" id="KW-0812">Transmembrane</keyword>
<dbReference type="PaxDb" id="224325-AF_0147"/>
<evidence type="ECO:0000256" key="2">
    <source>
        <dbReference type="ARBA" id="ARBA00022692"/>
    </source>
</evidence>
<dbReference type="STRING" id="224325.AF_0147"/>
<comment type="subcellular location">
    <subcellularLocation>
        <location evidence="1">Membrane</location>
        <topology evidence="1">Multi-pass membrane protein</topology>
    </subcellularLocation>
</comment>
<evidence type="ECO:0000313" key="7">
    <source>
        <dbReference type="EMBL" id="AAB91080.1"/>
    </source>
</evidence>
<protein>
    <submittedName>
        <fullName evidence="7">Conserved hypothetical transmembrane protein</fullName>
    </submittedName>
</protein>
<dbReference type="OrthoDB" id="116519at2157"/>
<dbReference type="Proteomes" id="UP000002199">
    <property type="component" value="Chromosome"/>
</dbReference>
<feature type="transmembrane region" description="Helical" evidence="5">
    <location>
        <begin position="150"/>
        <end position="173"/>
    </location>
</feature>
<feature type="transmembrane region" description="Helical" evidence="5">
    <location>
        <begin position="20"/>
        <end position="49"/>
    </location>
</feature>